<reference evidence="4 5" key="1">
    <citation type="submission" date="2016-07" db="EMBL/GenBank/DDBJ databases">
        <title>Draft genome of the white-rot fungus Obba rivulosa 3A-2.</title>
        <authorList>
            <consortium name="DOE Joint Genome Institute"/>
            <person name="Miettinen O."/>
            <person name="Riley R."/>
            <person name="Acob R."/>
            <person name="Barry K."/>
            <person name="Cullen D."/>
            <person name="De Vries R."/>
            <person name="Hainaut M."/>
            <person name="Hatakka A."/>
            <person name="Henrissat B."/>
            <person name="Hilden K."/>
            <person name="Kuo R."/>
            <person name="Labutti K."/>
            <person name="Lipzen A."/>
            <person name="Makela M.R."/>
            <person name="Sandor L."/>
            <person name="Spatafora J.W."/>
            <person name="Grigoriev I.V."/>
            <person name="Hibbett D.S."/>
        </authorList>
    </citation>
    <scope>NUCLEOTIDE SEQUENCE [LARGE SCALE GENOMIC DNA]</scope>
    <source>
        <strain evidence="4 5">3A-2</strain>
    </source>
</reference>
<evidence type="ECO:0000313" key="4">
    <source>
        <dbReference type="EMBL" id="OCH90948.1"/>
    </source>
</evidence>
<evidence type="ECO:0000256" key="2">
    <source>
        <dbReference type="SAM" id="SignalP"/>
    </source>
</evidence>
<keyword evidence="2" id="KW-0732">Signal</keyword>
<dbReference type="InterPro" id="IPR052974">
    <property type="entry name" value="GH79_Enzymes"/>
</dbReference>
<dbReference type="PANTHER" id="PTHR36183:SF2">
    <property type="entry name" value="BETA-GLUCURONIDASE C-TERMINAL DOMAIN-CONTAINING PROTEIN"/>
    <property type="match status" value="1"/>
</dbReference>
<dbReference type="Gene3D" id="3.20.20.80">
    <property type="entry name" value="Glycosidases"/>
    <property type="match status" value="1"/>
</dbReference>
<dbReference type="Pfam" id="PF16862">
    <property type="entry name" value="Glyco_hydro_79C"/>
    <property type="match status" value="1"/>
</dbReference>
<accession>A0A8E2ATZ4</accession>
<feature type="domain" description="Beta-glucuronidase C-terminal" evidence="3">
    <location>
        <begin position="420"/>
        <end position="526"/>
    </location>
</feature>
<feature type="signal peptide" evidence="2">
    <location>
        <begin position="1"/>
        <end position="25"/>
    </location>
</feature>
<feature type="compositionally biased region" description="Low complexity" evidence="1">
    <location>
        <begin position="552"/>
        <end position="567"/>
    </location>
</feature>
<dbReference type="OrthoDB" id="2796951at2759"/>
<dbReference type="InterPro" id="IPR031728">
    <property type="entry name" value="GlcAase_C"/>
</dbReference>
<dbReference type="PANTHER" id="PTHR36183">
    <property type="entry name" value="BETA-GLUCURONIDASE"/>
    <property type="match status" value="1"/>
</dbReference>
<gene>
    <name evidence="4" type="ORF">OBBRIDRAFT_792762</name>
</gene>
<protein>
    <submittedName>
        <fullName evidence="4">Glycoside hydrolase family 79 protein</fullName>
    </submittedName>
</protein>
<keyword evidence="4" id="KW-0378">Hydrolase</keyword>
<sequence>MWMPRYHSFLGSLLLPFALSGRILAVNVDAPASPPSENATVVYSSFLGLSVELAYLNYYFGNTTSNVPQPMLNYLSALHARSSGQSLRIRLGGNSMDSATYVPTQQDMIEFTDPSSNSNDPIVNFGPVTFDVMNSVSGSVGGIKYLIGLSLRNPNSSNIPLLAGDSQKALGDNLDSFILGNEPDLYSRHGDRPNLANYTVNDYIGDYWVVLENLQNTTDGDVLSLDNISGPTICCFWDLDAVLQSGWLNDFSNRLKYITLQHYPQDVCSGTYAFGLSHYLQHSNTVSLAQWQTPGIDFLLSAPSASRKQLVMDEFNSLSCGGVPGLSNTFGVALWTADYALQMASVGYSAAYLHTREPGISYNPVMPPDGVAGGSGAWSTNPNYYSMLVVAEALQGSNGNRVVDLDISGSMHSPSATTAGYAVYDGSASTVNSLVLFNFANSSGTPSNFSLDSAFFRSMPSATNVTARFWTAPSVNEEMQITWGGQTLANVGDGLLTPLPSNAWNDQSLVCSSGCTVQVPGPGMALLFLTTSVNASAAGSSNGTSSKGGSGTSPSTSAGSSTTTSGAMRLPTPVAGALLSLLLVLNFV</sequence>
<keyword evidence="5" id="KW-1185">Reference proteome</keyword>
<name>A0A8E2ATZ4_9APHY</name>
<organism evidence="4 5">
    <name type="scientific">Obba rivulosa</name>
    <dbReference type="NCBI Taxonomy" id="1052685"/>
    <lineage>
        <taxon>Eukaryota</taxon>
        <taxon>Fungi</taxon>
        <taxon>Dikarya</taxon>
        <taxon>Basidiomycota</taxon>
        <taxon>Agaricomycotina</taxon>
        <taxon>Agaricomycetes</taxon>
        <taxon>Polyporales</taxon>
        <taxon>Gelatoporiaceae</taxon>
        <taxon>Obba</taxon>
    </lineage>
</organism>
<feature type="chain" id="PRO_5034260165" evidence="2">
    <location>
        <begin position="26"/>
        <end position="588"/>
    </location>
</feature>
<feature type="region of interest" description="Disordered" evidence="1">
    <location>
        <begin position="539"/>
        <end position="567"/>
    </location>
</feature>
<dbReference type="Proteomes" id="UP000250043">
    <property type="component" value="Unassembled WGS sequence"/>
</dbReference>
<dbReference type="EMBL" id="KV722394">
    <property type="protein sequence ID" value="OCH90948.1"/>
    <property type="molecule type" value="Genomic_DNA"/>
</dbReference>
<dbReference type="AlphaFoldDB" id="A0A8E2ATZ4"/>
<dbReference type="InterPro" id="IPR017853">
    <property type="entry name" value="GH"/>
</dbReference>
<dbReference type="GO" id="GO:0016787">
    <property type="term" value="F:hydrolase activity"/>
    <property type="evidence" value="ECO:0007669"/>
    <property type="project" value="UniProtKB-KW"/>
</dbReference>
<dbReference type="SUPFAM" id="SSF51445">
    <property type="entry name" value="(Trans)glycosidases"/>
    <property type="match status" value="1"/>
</dbReference>
<proteinExistence type="predicted"/>
<evidence type="ECO:0000259" key="3">
    <source>
        <dbReference type="Pfam" id="PF16862"/>
    </source>
</evidence>
<evidence type="ECO:0000313" key="5">
    <source>
        <dbReference type="Proteomes" id="UP000250043"/>
    </source>
</evidence>
<evidence type="ECO:0000256" key="1">
    <source>
        <dbReference type="SAM" id="MobiDB-lite"/>
    </source>
</evidence>